<feature type="region of interest" description="Disordered" evidence="1">
    <location>
        <begin position="1"/>
        <end position="20"/>
    </location>
</feature>
<keyword evidence="3" id="KW-1185">Reference proteome</keyword>
<proteinExistence type="predicted"/>
<dbReference type="RefSeq" id="WP_282299263.1">
    <property type="nucleotide sequence ID" value="NZ_CP124616.1"/>
</dbReference>
<organism evidence="2 3">
    <name type="scientific">Tropicibacter oceani</name>
    <dbReference type="NCBI Taxonomy" id="3058420"/>
    <lineage>
        <taxon>Bacteria</taxon>
        <taxon>Pseudomonadati</taxon>
        <taxon>Pseudomonadota</taxon>
        <taxon>Alphaproteobacteria</taxon>
        <taxon>Rhodobacterales</taxon>
        <taxon>Roseobacteraceae</taxon>
        <taxon>Tropicibacter</taxon>
    </lineage>
</organism>
<protein>
    <submittedName>
        <fullName evidence="2">Uncharacterized protein</fullName>
    </submittedName>
</protein>
<evidence type="ECO:0000256" key="1">
    <source>
        <dbReference type="SAM" id="MobiDB-lite"/>
    </source>
</evidence>
<sequence length="197" mass="21261">MADGDLLLTRRPPLAQSGPPVSRFDPALEAWLNAMFHYWGCDECVVLPKVAVNAMRTVGNWRRGASVIRTVLPPGTPVATFLTRQGAPSDRWDGGQGLGITGNFTTHSGVLAGYLLDAHGALIGIKIWELYPGCGRVRRRIYPLDDTRFGTANARNYHAIHDLDGAPLGGPDNPSFALWQQSLAPPPRSAPPLYPGA</sequence>
<name>A0ABY8QF50_9RHOB</name>
<dbReference type="EMBL" id="CP124616">
    <property type="protein sequence ID" value="WGW02631.1"/>
    <property type="molecule type" value="Genomic_DNA"/>
</dbReference>
<evidence type="ECO:0000313" key="3">
    <source>
        <dbReference type="Proteomes" id="UP001241605"/>
    </source>
</evidence>
<reference evidence="2 3" key="1">
    <citation type="submission" date="2023-05" db="EMBL/GenBank/DDBJ databases">
        <title>YMD87, complete Genome.</title>
        <authorList>
            <person name="Zhang J."/>
            <person name="Xu X."/>
        </authorList>
    </citation>
    <scope>NUCLEOTIDE SEQUENCE [LARGE SCALE GENOMIC DNA]</scope>
    <source>
        <strain evidence="2 3">YMD87</strain>
    </source>
</reference>
<gene>
    <name evidence="2" type="ORF">QF118_11840</name>
</gene>
<evidence type="ECO:0000313" key="2">
    <source>
        <dbReference type="EMBL" id="WGW02631.1"/>
    </source>
</evidence>
<accession>A0ABY8QF50</accession>
<dbReference type="Proteomes" id="UP001241605">
    <property type="component" value="Chromosome"/>
</dbReference>